<keyword evidence="1" id="KW-0812">Transmembrane</keyword>
<keyword evidence="1" id="KW-0472">Membrane</keyword>
<dbReference type="Proteomes" id="UP000182902">
    <property type="component" value="Unassembled WGS sequence"/>
</dbReference>
<reference evidence="2 3" key="1">
    <citation type="submission" date="2016-10" db="EMBL/GenBank/DDBJ databases">
        <authorList>
            <person name="de Groot N.N."/>
        </authorList>
    </citation>
    <scope>NUCLEOTIDE SEQUENCE [LARGE SCALE GENOMIC DNA]</scope>
    <source>
        <strain evidence="2 3">ICMP 14252</strain>
    </source>
</reference>
<sequence>MTAVIGIKGHCAHCDITFELKPWQLNAIAIREPFDCPYCQWVLEVNCPRQLRQFKSLDHWAMVHPSLMVLTSVVLIVAMVAEWLGLISMVGQLNVSLLGVLIHFLMLRYVRHRQRLTLELQAVNGLPVEELVRVACARFGQH</sequence>
<dbReference type="AlphaFoldDB" id="A0A1H3CCG6"/>
<evidence type="ECO:0000313" key="2">
    <source>
        <dbReference type="EMBL" id="SDX51730.1"/>
    </source>
</evidence>
<evidence type="ECO:0000313" key="3">
    <source>
        <dbReference type="Proteomes" id="UP000182902"/>
    </source>
</evidence>
<dbReference type="RefSeq" id="WP_069786049.1">
    <property type="nucleotide sequence ID" value="NZ_FNOX01000001.1"/>
</dbReference>
<keyword evidence="1" id="KW-1133">Transmembrane helix</keyword>
<proteinExistence type="predicted"/>
<organism evidence="2 3">
    <name type="scientific">Pseudomonas salomonii</name>
    <dbReference type="NCBI Taxonomy" id="191391"/>
    <lineage>
        <taxon>Bacteria</taxon>
        <taxon>Pseudomonadati</taxon>
        <taxon>Pseudomonadota</taxon>
        <taxon>Gammaproteobacteria</taxon>
        <taxon>Pseudomonadales</taxon>
        <taxon>Pseudomonadaceae</taxon>
        <taxon>Pseudomonas</taxon>
    </lineage>
</organism>
<gene>
    <name evidence="2" type="ORF">SAMN05216247_101250</name>
</gene>
<accession>A0A1H3CCG6</accession>
<evidence type="ECO:0000256" key="1">
    <source>
        <dbReference type="SAM" id="Phobius"/>
    </source>
</evidence>
<protein>
    <submittedName>
        <fullName evidence="2">Uncharacterized protein</fullName>
    </submittedName>
</protein>
<feature type="transmembrane region" description="Helical" evidence="1">
    <location>
        <begin position="59"/>
        <end position="80"/>
    </location>
</feature>
<name>A0A1H3CCG6_9PSED</name>
<dbReference type="EMBL" id="FNOX01000001">
    <property type="protein sequence ID" value="SDX51730.1"/>
    <property type="molecule type" value="Genomic_DNA"/>
</dbReference>
<feature type="transmembrane region" description="Helical" evidence="1">
    <location>
        <begin position="86"/>
        <end position="107"/>
    </location>
</feature>